<feature type="compositionally biased region" description="Polar residues" evidence="6">
    <location>
        <begin position="175"/>
        <end position="191"/>
    </location>
</feature>
<evidence type="ECO:0000256" key="6">
    <source>
        <dbReference type="SAM" id="MobiDB-lite"/>
    </source>
</evidence>
<dbReference type="FunFam" id="3.30.160.60:FF:000444">
    <property type="entry name" value="Zinc finger protein 335"/>
    <property type="match status" value="1"/>
</dbReference>
<feature type="compositionally biased region" description="Acidic residues" evidence="6">
    <location>
        <begin position="334"/>
        <end position="344"/>
    </location>
</feature>
<dbReference type="PANTHER" id="PTHR24403:SF36">
    <property type="entry name" value="ZINC FINGER PROTEIN 335"/>
    <property type="match status" value="1"/>
</dbReference>
<reference evidence="8" key="3">
    <citation type="submission" date="2025-09" db="UniProtKB">
        <authorList>
            <consortium name="Ensembl"/>
        </authorList>
    </citation>
    <scope>IDENTIFICATION</scope>
</reference>
<feature type="compositionally biased region" description="Basic and acidic residues" evidence="6">
    <location>
        <begin position="437"/>
        <end position="455"/>
    </location>
</feature>
<dbReference type="GeneTree" id="ENSGT00940000158508"/>
<dbReference type="Pfam" id="PF00096">
    <property type="entry name" value="zf-C2H2"/>
    <property type="match status" value="2"/>
</dbReference>
<feature type="domain" description="C2H2-type" evidence="7">
    <location>
        <begin position="545"/>
        <end position="572"/>
    </location>
</feature>
<feature type="compositionally biased region" description="Basic residues" evidence="6">
    <location>
        <begin position="369"/>
        <end position="378"/>
    </location>
</feature>
<feature type="domain" description="C2H2-type" evidence="7">
    <location>
        <begin position="487"/>
        <end position="514"/>
    </location>
</feature>
<dbReference type="FunFam" id="3.30.160.60:FF:002167">
    <property type="entry name" value="Si:ch211-269m15.3"/>
    <property type="match status" value="1"/>
</dbReference>
<dbReference type="SMART" id="SM00384">
    <property type="entry name" value="AT_hook"/>
    <property type="match status" value="3"/>
</dbReference>
<dbReference type="InterPro" id="IPR050688">
    <property type="entry name" value="Zinc_finger/UBP_domain"/>
</dbReference>
<dbReference type="PANTHER" id="PTHR24403">
    <property type="entry name" value="ZINC FINGER PROTEIN"/>
    <property type="match status" value="1"/>
</dbReference>
<feature type="compositionally biased region" description="Polar residues" evidence="6">
    <location>
        <begin position="1"/>
        <end position="10"/>
    </location>
</feature>
<evidence type="ECO:0000256" key="5">
    <source>
        <dbReference type="PROSITE-ProRule" id="PRU00042"/>
    </source>
</evidence>
<feature type="compositionally biased region" description="Acidic residues" evidence="6">
    <location>
        <begin position="316"/>
        <end position="326"/>
    </location>
</feature>
<gene>
    <name evidence="8" type="primary">LOC110492669</name>
</gene>
<dbReference type="PROSITE" id="PS50157">
    <property type="entry name" value="ZINC_FINGER_C2H2_2"/>
    <property type="match status" value="6"/>
</dbReference>
<reference evidence="8" key="2">
    <citation type="submission" date="2025-08" db="UniProtKB">
        <authorList>
            <consortium name="Ensembl"/>
        </authorList>
    </citation>
    <scope>IDENTIFICATION</scope>
</reference>
<evidence type="ECO:0000313" key="9">
    <source>
        <dbReference type="Proteomes" id="UP000694395"/>
    </source>
</evidence>
<dbReference type="InterPro" id="IPR036236">
    <property type="entry name" value="Znf_C2H2_sf"/>
</dbReference>
<dbReference type="AlphaFoldDB" id="A0A8C7VEW4"/>
<accession>A0A8C7VEW4</accession>
<dbReference type="GO" id="GO:0000978">
    <property type="term" value="F:RNA polymerase II cis-regulatory region sequence-specific DNA binding"/>
    <property type="evidence" value="ECO:0007669"/>
    <property type="project" value="TreeGrafter"/>
</dbReference>
<dbReference type="InterPro" id="IPR013087">
    <property type="entry name" value="Znf_C2H2_type"/>
</dbReference>
<dbReference type="SUPFAM" id="SSF57667">
    <property type="entry name" value="beta-beta-alpha zinc fingers"/>
    <property type="match status" value="3"/>
</dbReference>
<feature type="domain" description="C2H2-type" evidence="7">
    <location>
        <begin position="517"/>
        <end position="544"/>
    </location>
</feature>
<dbReference type="FunFam" id="3.30.160.60:FF:001967">
    <property type="entry name" value="Ras-responsive element-binding protein"/>
    <property type="match status" value="1"/>
</dbReference>
<evidence type="ECO:0000313" key="8">
    <source>
        <dbReference type="Ensembl" id="ENSOMYP00000020401.2"/>
    </source>
</evidence>
<protein>
    <submittedName>
        <fullName evidence="8">Zinc finger protein 335</fullName>
    </submittedName>
</protein>
<feature type="region of interest" description="Disordered" evidence="6">
    <location>
        <begin position="280"/>
        <end position="385"/>
    </location>
</feature>
<dbReference type="Pfam" id="PF13912">
    <property type="entry name" value="zf-C2H2_6"/>
    <property type="match status" value="1"/>
</dbReference>
<keyword evidence="3 5" id="KW-0863">Zinc-finger</keyword>
<evidence type="ECO:0000256" key="1">
    <source>
        <dbReference type="ARBA" id="ARBA00022723"/>
    </source>
</evidence>
<feature type="domain" description="C2H2-type" evidence="7">
    <location>
        <begin position="592"/>
        <end position="619"/>
    </location>
</feature>
<dbReference type="GO" id="GO:0045944">
    <property type="term" value="P:positive regulation of transcription by RNA polymerase II"/>
    <property type="evidence" value="ECO:0007669"/>
    <property type="project" value="TreeGrafter"/>
</dbReference>
<keyword evidence="2" id="KW-0677">Repeat</keyword>
<proteinExistence type="predicted"/>
<keyword evidence="4" id="KW-0862">Zinc</keyword>
<name>A0A8C7VEW4_ONCMY</name>
<feature type="compositionally biased region" description="Basic and acidic residues" evidence="6">
    <location>
        <begin position="299"/>
        <end position="315"/>
    </location>
</feature>
<dbReference type="InterPro" id="IPR017956">
    <property type="entry name" value="AT_hook_DNA-bd_motif"/>
</dbReference>
<feature type="domain" description="C2H2-type" evidence="7">
    <location>
        <begin position="620"/>
        <end position="642"/>
    </location>
</feature>
<evidence type="ECO:0000256" key="4">
    <source>
        <dbReference type="ARBA" id="ARBA00022833"/>
    </source>
</evidence>
<dbReference type="GO" id="GO:0050769">
    <property type="term" value="P:positive regulation of neurogenesis"/>
    <property type="evidence" value="ECO:0007669"/>
    <property type="project" value="TreeGrafter"/>
</dbReference>
<evidence type="ECO:0000256" key="3">
    <source>
        <dbReference type="ARBA" id="ARBA00022771"/>
    </source>
</evidence>
<feature type="region of interest" description="Disordered" evidence="6">
    <location>
        <begin position="1"/>
        <end position="240"/>
    </location>
</feature>
<dbReference type="PROSITE" id="PS00028">
    <property type="entry name" value="ZINC_FINGER_C2H2_1"/>
    <property type="match status" value="5"/>
</dbReference>
<dbReference type="SMART" id="SM00355">
    <property type="entry name" value="ZnF_C2H2"/>
    <property type="match status" value="8"/>
</dbReference>
<feature type="domain" description="C2H2-type" evidence="7">
    <location>
        <begin position="651"/>
        <end position="678"/>
    </location>
</feature>
<dbReference type="Ensembl" id="ENSOMYT00000022406.2">
    <property type="protein sequence ID" value="ENSOMYP00000020401.2"/>
    <property type="gene ID" value="ENSOMYG00000009862.2"/>
</dbReference>
<dbReference type="Proteomes" id="UP000694395">
    <property type="component" value="Chromosome 16"/>
</dbReference>
<feature type="region of interest" description="Disordered" evidence="6">
    <location>
        <begin position="400"/>
        <end position="460"/>
    </location>
</feature>
<evidence type="ECO:0000256" key="2">
    <source>
        <dbReference type="ARBA" id="ARBA00022737"/>
    </source>
</evidence>
<reference evidence="8" key="1">
    <citation type="submission" date="2020-07" db="EMBL/GenBank/DDBJ databases">
        <title>A long reads based de novo assembly of the rainbow trout Arlee double haploid line genome.</title>
        <authorList>
            <person name="Gao G."/>
            <person name="Palti Y."/>
        </authorList>
    </citation>
    <scope>NUCLEOTIDE SEQUENCE [LARGE SCALE GENOMIC DNA]</scope>
</reference>
<sequence>METTSSSTGPEASPGWYTGIGEGGEGSSTDHHHPQADTVGSVHHHPQADTVGSGTDHHPQADTVGSVHHHPQADTVGSGTDHHPQADTVGSVHHHHPQADTVGSVHHHHPQADTVGSVHHHHPQADTVGSVHHHHPQADTVGSVHHHHPQADTVGSVHHHPQADTAGSAEAMECTESQPGPYISSSGTYSSRPEPEVEGAPEPQWSPSLGRPFRGEEGGVVGGSRTSAVEAGAGRGPGVTVPHTMAELEEMMEVVIVQQFKCKMCPYKSVSKDTLINHMRDRHFKPAGGPPPKKRGRPRRSDTLARQQAEVKPEPQPEEPEDEDIVDAGAIHDSEEDSDYNPADEDCRGRQPALLRQPAPPPCSSTDRPRRRVGRPRKFTYTEGSYNCKEAEGAFKQRIESVDPQGSEEASSSGLGNGPDSLANGKAVEAGISQSDSENKDPSPNGRPEEAEFFPRKRGRPSKRFLRKKCKKYMKYYTSLKPLLRPHNCWICGSRFLSQDDLRFHVDSHQGNDPECFKCLQCNYRCKRWSSLKEHMFNHQGNKPFKCEECDYSSVYKKDVIRHSAIHNKDKKTKSESCGLSDSQQVPKVLSFPCPVCHRVYPMQKRLTQHMKTHSAEKPHMCDKCGKSFKKRYTFKMHLLTHIQSVDNSRFKCEFCDYDCDNKKLLLNHQLSHANDRPFKCDYCKYSTSKEDFLVSHLAIKHTDCFIRAHVSELIHCGGFGDGTIQEEEDCGFTMYFTHSRMGSLPTNLCTFIVS</sequence>
<keyword evidence="9" id="KW-1185">Reference proteome</keyword>
<keyword evidence="1" id="KW-0479">Metal-binding</keyword>
<dbReference type="GO" id="GO:0007420">
    <property type="term" value="P:brain development"/>
    <property type="evidence" value="ECO:0007669"/>
    <property type="project" value="TreeGrafter"/>
</dbReference>
<dbReference type="GO" id="GO:0005634">
    <property type="term" value="C:nucleus"/>
    <property type="evidence" value="ECO:0007669"/>
    <property type="project" value="TreeGrafter"/>
</dbReference>
<organism evidence="8 9">
    <name type="scientific">Oncorhynchus mykiss</name>
    <name type="common">Rainbow trout</name>
    <name type="synonym">Salmo gairdneri</name>
    <dbReference type="NCBI Taxonomy" id="8022"/>
    <lineage>
        <taxon>Eukaryota</taxon>
        <taxon>Metazoa</taxon>
        <taxon>Chordata</taxon>
        <taxon>Craniata</taxon>
        <taxon>Vertebrata</taxon>
        <taxon>Euteleostomi</taxon>
        <taxon>Actinopterygii</taxon>
        <taxon>Neopterygii</taxon>
        <taxon>Teleostei</taxon>
        <taxon>Protacanthopterygii</taxon>
        <taxon>Salmoniformes</taxon>
        <taxon>Salmonidae</taxon>
        <taxon>Salmoninae</taxon>
        <taxon>Oncorhynchus</taxon>
    </lineage>
</organism>
<dbReference type="GO" id="GO:0008270">
    <property type="term" value="F:zinc ion binding"/>
    <property type="evidence" value="ECO:0007669"/>
    <property type="project" value="UniProtKB-KW"/>
</dbReference>
<evidence type="ECO:0000259" key="7">
    <source>
        <dbReference type="PROSITE" id="PS50157"/>
    </source>
</evidence>
<dbReference type="Gene3D" id="3.30.160.60">
    <property type="entry name" value="Classic Zinc Finger"/>
    <property type="match status" value="5"/>
</dbReference>